<dbReference type="GO" id="GO:0005737">
    <property type="term" value="C:cytoplasm"/>
    <property type="evidence" value="ECO:0007669"/>
    <property type="project" value="InterPro"/>
</dbReference>
<comment type="caution">
    <text evidence="4">The sequence shown here is derived from an EMBL/GenBank/DDBJ whole genome shotgun (WGS) entry which is preliminary data.</text>
</comment>
<dbReference type="SFLD" id="SFLDG01065">
    <property type="entry name" value="anaerobic_coproporphyrinogen-I"/>
    <property type="match status" value="1"/>
</dbReference>
<reference evidence="4 5" key="1">
    <citation type="journal article" date="2019" name="ISME J.">
        <title>Insights into ecological role of a new deltaproteobacterial order Candidatus Acidulodesulfobacterales by metagenomics and metatranscriptomics.</title>
        <authorList>
            <person name="Tan S."/>
            <person name="Liu J."/>
            <person name="Fang Y."/>
            <person name="Hedlund B.P."/>
            <person name="Lian Z.H."/>
            <person name="Huang L.Y."/>
            <person name="Li J.T."/>
            <person name="Huang L.N."/>
            <person name="Li W.J."/>
            <person name="Jiang H.C."/>
            <person name="Dong H.L."/>
            <person name="Shu W.S."/>
        </authorList>
    </citation>
    <scope>NUCLEOTIDE SEQUENCE [LARGE SCALE GENOMIC DNA]</scope>
    <source>
        <strain evidence="4">AP1</strain>
    </source>
</reference>
<dbReference type="SMART" id="SM00729">
    <property type="entry name" value="Elp3"/>
    <property type="match status" value="1"/>
</dbReference>
<evidence type="ECO:0000313" key="5">
    <source>
        <dbReference type="Proteomes" id="UP000319296"/>
    </source>
</evidence>
<dbReference type="InterPro" id="IPR034505">
    <property type="entry name" value="Coproporphyrinogen-III_oxidase"/>
</dbReference>
<organism evidence="4 5">
    <name type="scientific">Candidatus Acididesulfobacter diazotrophicus</name>
    <dbReference type="NCBI Taxonomy" id="2597226"/>
    <lineage>
        <taxon>Bacteria</taxon>
        <taxon>Deltaproteobacteria</taxon>
        <taxon>Candidatus Acidulodesulfobacterales</taxon>
        <taxon>Candidatus Acididesulfobacter</taxon>
    </lineage>
</organism>
<dbReference type="GO" id="GO:0051539">
    <property type="term" value="F:4 iron, 4 sulfur cluster binding"/>
    <property type="evidence" value="ECO:0007669"/>
    <property type="project" value="InterPro"/>
</dbReference>
<name>A0A519BKD8_9DELT</name>
<dbReference type="GO" id="GO:0006779">
    <property type="term" value="P:porphyrin-containing compound biosynthetic process"/>
    <property type="evidence" value="ECO:0007669"/>
    <property type="project" value="InterPro"/>
</dbReference>
<dbReference type="GO" id="GO:0004109">
    <property type="term" value="F:coproporphyrinogen oxidase activity"/>
    <property type="evidence" value="ECO:0007669"/>
    <property type="project" value="InterPro"/>
</dbReference>
<dbReference type="InterPro" id="IPR058240">
    <property type="entry name" value="rSAM_sf"/>
</dbReference>
<dbReference type="InterPro" id="IPR006638">
    <property type="entry name" value="Elp3/MiaA/NifB-like_rSAM"/>
</dbReference>
<dbReference type="SFLD" id="SFLDS00029">
    <property type="entry name" value="Radical_SAM"/>
    <property type="match status" value="1"/>
</dbReference>
<dbReference type="PROSITE" id="PS51918">
    <property type="entry name" value="RADICAL_SAM"/>
    <property type="match status" value="1"/>
</dbReference>
<feature type="domain" description="Radical SAM core" evidence="3">
    <location>
        <begin position="1"/>
        <end position="241"/>
    </location>
</feature>
<accession>A0A519BKD8</accession>
<comment type="similarity">
    <text evidence="1">Belongs to the anaerobic coproporphyrinogen-III oxidase family. HemW subfamily.</text>
</comment>
<evidence type="ECO:0000256" key="2">
    <source>
        <dbReference type="SAM" id="MobiDB-lite"/>
    </source>
</evidence>
<dbReference type="Proteomes" id="UP000319296">
    <property type="component" value="Unassembled WGS sequence"/>
</dbReference>
<evidence type="ECO:0000313" key="4">
    <source>
        <dbReference type="EMBL" id="RZD17725.1"/>
    </source>
</evidence>
<evidence type="ECO:0000259" key="3">
    <source>
        <dbReference type="PROSITE" id="PS51918"/>
    </source>
</evidence>
<dbReference type="PANTHER" id="PTHR13932:SF5">
    <property type="entry name" value="RADICAL S-ADENOSYL METHIONINE DOMAIN-CONTAINING PROTEIN 1, MITOCHONDRIAL"/>
    <property type="match status" value="1"/>
</dbReference>
<proteinExistence type="inferred from homology"/>
<dbReference type="AlphaFoldDB" id="A0A519BKD8"/>
<sequence>MKNNNLSIYIHVPFCKSKCNYCNFYSINSENIKFKNIDDIDNIHNIYLRSLMKELKIMTVKYYLHSRVIKTIYFGGGTPSVMDIYFFEKMINNIYKTFKVSDNAEITAEVNPESADYNKLKSLRSLGVNRLSIGAQSFNDNVLKFAGRIHSSADIMQCVGNARKSNFNNISLDLMLGLPGQTADILQNDINYLTEIKPEHISAYILSIEKGSKFYKNSKKLNVLSEGNYECKEKESYLYSNHYVYDNKDKDKDNKNYKYYKDNEDYEDKLADLYITAAEEFKKCGYNHYEISNFALNGFESRHNINYWERGEYIGLGPSASSFLKLSKDGNKDNNNDDNNNNNNGNNCNNNNCNNINNNNNNSNNKNESNDDNNVNNLEIRITNEANIIKYIDKILNFEKHILQFKDKKYKFKKLKTDVEILTKNDIINEEIFLSLRTNKGINLVNIYKYVDKEIINNLIKADFAEIYIKDMRSMRNENSIKNAINAKNIKNLTKTINIDDDDDTGADNNISKFNSISNNYINNYIRLTLKGMLISSEIFSKILI</sequence>
<dbReference type="Gene3D" id="3.80.30.20">
    <property type="entry name" value="tm_1862 like domain"/>
    <property type="match status" value="1"/>
</dbReference>
<dbReference type="InterPro" id="IPR007197">
    <property type="entry name" value="rSAM"/>
</dbReference>
<dbReference type="PANTHER" id="PTHR13932">
    <property type="entry name" value="COPROPORPHYRINIGEN III OXIDASE"/>
    <property type="match status" value="1"/>
</dbReference>
<evidence type="ECO:0000256" key="1">
    <source>
        <dbReference type="ARBA" id="ARBA00006100"/>
    </source>
</evidence>
<dbReference type="SUPFAM" id="SSF102114">
    <property type="entry name" value="Radical SAM enzymes"/>
    <property type="match status" value="1"/>
</dbReference>
<dbReference type="InterPro" id="IPR023404">
    <property type="entry name" value="rSAM_horseshoe"/>
</dbReference>
<dbReference type="EMBL" id="SGBB01000024">
    <property type="protein sequence ID" value="RZD17725.1"/>
    <property type="molecule type" value="Genomic_DNA"/>
</dbReference>
<dbReference type="SFLD" id="SFLDF00562">
    <property type="entry name" value="HemN-like__clustered_with_heat"/>
    <property type="match status" value="1"/>
</dbReference>
<dbReference type="InterPro" id="IPR004559">
    <property type="entry name" value="HemW-like"/>
</dbReference>
<feature type="compositionally biased region" description="Low complexity" evidence="2">
    <location>
        <begin position="337"/>
        <end position="372"/>
    </location>
</feature>
<feature type="region of interest" description="Disordered" evidence="2">
    <location>
        <begin position="325"/>
        <end position="372"/>
    </location>
</feature>
<feature type="compositionally biased region" description="Basic and acidic residues" evidence="2">
    <location>
        <begin position="326"/>
        <end position="335"/>
    </location>
</feature>
<gene>
    <name evidence="4" type="ORF">EVG15_09625</name>
</gene>
<dbReference type="Pfam" id="PF04055">
    <property type="entry name" value="Radical_SAM"/>
    <property type="match status" value="1"/>
</dbReference>
<protein>
    <submittedName>
        <fullName evidence="4">Radical SAM protein</fullName>
    </submittedName>
</protein>